<dbReference type="Gene3D" id="3.40.50.360">
    <property type="match status" value="1"/>
</dbReference>
<dbReference type="PANTHER" id="PTHR30543:SF21">
    <property type="entry name" value="NAD(P)H-DEPENDENT FMN REDUCTASE LOT6"/>
    <property type="match status" value="1"/>
</dbReference>
<dbReference type="SUPFAM" id="SSF52218">
    <property type="entry name" value="Flavoproteins"/>
    <property type="match status" value="1"/>
</dbReference>
<evidence type="ECO:0000313" key="2">
    <source>
        <dbReference type="EMBL" id="PVH25284.1"/>
    </source>
</evidence>
<dbReference type="GO" id="GO:0016491">
    <property type="term" value="F:oxidoreductase activity"/>
    <property type="evidence" value="ECO:0007669"/>
    <property type="project" value="InterPro"/>
</dbReference>
<dbReference type="InterPro" id="IPR005025">
    <property type="entry name" value="FMN_Rdtase-like_dom"/>
</dbReference>
<dbReference type="GO" id="GO:0010181">
    <property type="term" value="F:FMN binding"/>
    <property type="evidence" value="ECO:0007669"/>
    <property type="project" value="TreeGrafter"/>
</dbReference>
<protein>
    <submittedName>
        <fullName evidence="2">NADPH-dependent FMN reductase</fullName>
    </submittedName>
</protein>
<dbReference type="OrthoDB" id="9812295at2"/>
<evidence type="ECO:0000313" key="3">
    <source>
        <dbReference type="Proteomes" id="UP000245627"/>
    </source>
</evidence>
<dbReference type="InterPro" id="IPR029039">
    <property type="entry name" value="Flavoprotein-like_sf"/>
</dbReference>
<comment type="caution">
    <text evidence="2">The sequence shown here is derived from an EMBL/GenBank/DDBJ whole genome shotgun (WGS) entry which is preliminary data.</text>
</comment>
<organism evidence="2 3">
    <name type="scientific">Sphingobacterium corticibacter</name>
    <dbReference type="NCBI Taxonomy" id="2171749"/>
    <lineage>
        <taxon>Bacteria</taxon>
        <taxon>Pseudomonadati</taxon>
        <taxon>Bacteroidota</taxon>
        <taxon>Sphingobacteriia</taxon>
        <taxon>Sphingobacteriales</taxon>
        <taxon>Sphingobacteriaceae</taxon>
        <taxon>Sphingobacterium</taxon>
    </lineage>
</organism>
<accession>A0A2T8HIL7</accession>
<keyword evidence="3" id="KW-1185">Reference proteome</keyword>
<dbReference type="EMBL" id="QDKG01000003">
    <property type="protein sequence ID" value="PVH25284.1"/>
    <property type="molecule type" value="Genomic_DNA"/>
</dbReference>
<dbReference type="Proteomes" id="UP000245627">
    <property type="component" value="Unassembled WGS sequence"/>
</dbReference>
<dbReference type="AlphaFoldDB" id="A0A2T8HIL7"/>
<gene>
    <name evidence="2" type="ORF">DC487_10205</name>
</gene>
<dbReference type="GO" id="GO:0005829">
    <property type="term" value="C:cytosol"/>
    <property type="evidence" value="ECO:0007669"/>
    <property type="project" value="TreeGrafter"/>
</dbReference>
<dbReference type="PANTHER" id="PTHR30543">
    <property type="entry name" value="CHROMATE REDUCTASE"/>
    <property type="match status" value="1"/>
</dbReference>
<dbReference type="Pfam" id="PF03358">
    <property type="entry name" value="FMN_red"/>
    <property type="match status" value="1"/>
</dbReference>
<sequence>MAVKNIGVVIGSLRKGSYSKAIGQYLKDHAPEGISMETVEIGNLSLYNQDYDESGEPAEYAPFRQKIKSFDGIIFITPEYNRSVPGVLKNAIDVGSRPYGSSVWDGKPALVISSSISNQSGFGANHHLRQSLAYLNMPTLAQPEVYIANVQECFNEEGSLLKEDSGQFLQKVLAAYLDFANKII</sequence>
<proteinExistence type="predicted"/>
<name>A0A2T8HIL7_9SPHI</name>
<feature type="domain" description="NADPH-dependent FMN reductase-like" evidence="1">
    <location>
        <begin position="5"/>
        <end position="150"/>
    </location>
</feature>
<evidence type="ECO:0000259" key="1">
    <source>
        <dbReference type="Pfam" id="PF03358"/>
    </source>
</evidence>
<reference evidence="2 3" key="1">
    <citation type="submission" date="2018-04" db="EMBL/GenBank/DDBJ databases">
        <title>Sphingobacterium cortibacter sp. nov.</title>
        <authorList>
            <person name="Li Y."/>
        </authorList>
    </citation>
    <scope>NUCLEOTIDE SEQUENCE [LARGE SCALE GENOMIC DNA]</scope>
    <source>
        <strain evidence="2 3">2c-3</strain>
    </source>
</reference>
<dbReference type="RefSeq" id="WP_116775872.1">
    <property type="nucleotide sequence ID" value="NZ_QDKG01000003.1"/>
</dbReference>
<dbReference type="InterPro" id="IPR050712">
    <property type="entry name" value="NAD(P)H-dep_reductase"/>
</dbReference>